<name>A0ACB6YYJ8_THEGA</name>
<proteinExistence type="predicted"/>
<dbReference type="EMBL" id="MU118437">
    <property type="protein sequence ID" value="KAF9642519.1"/>
    <property type="molecule type" value="Genomic_DNA"/>
</dbReference>
<comment type="caution">
    <text evidence="1">The sequence shown here is derived from an EMBL/GenBank/DDBJ whole genome shotgun (WGS) entry which is preliminary data.</text>
</comment>
<evidence type="ECO:0000313" key="2">
    <source>
        <dbReference type="Proteomes" id="UP000886501"/>
    </source>
</evidence>
<reference evidence="1" key="1">
    <citation type="submission" date="2019-10" db="EMBL/GenBank/DDBJ databases">
        <authorList>
            <consortium name="DOE Joint Genome Institute"/>
            <person name="Kuo A."/>
            <person name="Miyauchi S."/>
            <person name="Kiss E."/>
            <person name="Drula E."/>
            <person name="Kohler A."/>
            <person name="Sanchez-Garcia M."/>
            <person name="Andreopoulos B."/>
            <person name="Barry K.W."/>
            <person name="Bonito G."/>
            <person name="Buee M."/>
            <person name="Carver A."/>
            <person name="Chen C."/>
            <person name="Cichocki N."/>
            <person name="Clum A."/>
            <person name="Culley D."/>
            <person name="Crous P.W."/>
            <person name="Fauchery L."/>
            <person name="Girlanda M."/>
            <person name="Hayes R."/>
            <person name="Keri Z."/>
            <person name="Labutti K."/>
            <person name="Lipzen A."/>
            <person name="Lombard V."/>
            <person name="Magnuson J."/>
            <person name="Maillard F."/>
            <person name="Morin E."/>
            <person name="Murat C."/>
            <person name="Nolan M."/>
            <person name="Ohm R."/>
            <person name="Pangilinan J."/>
            <person name="Pereira M."/>
            <person name="Perotto S."/>
            <person name="Peter M."/>
            <person name="Riley R."/>
            <person name="Sitrit Y."/>
            <person name="Stielow B."/>
            <person name="Szollosi G."/>
            <person name="Zifcakova L."/>
            <person name="Stursova M."/>
            <person name="Spatafora J.W."/>
            <person name="Tedersoo L."/>
            <person name="Vaario L.-M."/>
            <person name="Yamada A."/>
            <person name="Yan M."/>
            <person name="Wang P."/>
            <person name="Xu J."/>
            <person name="Bruns T."/>
            <person name="Baldrian P."/>
            <person name="Vilgalys R."/>
            <person name="Henrissat B."/>
            <person name="Grigoriev I.V."/>
            <person name="Hibbett D."/>
            <person name="Nagy L.G."/>
            <person name="Martin F.M."/>
        </authorList>
    </citation>
    <scope>NUCLEOTIDE SEQUENCE</scope>
    <source>
        <strain evidence="1">P2</strain>
    </source>
</reference>
<reference evidence="1" key="2">
    <citation type="journal article" date="2020" name="Nat. Commun.">
        <title>Large-scale genome sequencing of mycorrhizal fungi provides insights into the early evolution of symbiotic traits.</title>
        <authorList>
            <person name="Miyauchi S."/>
            <person name="Kiss E."/>
            <person name="Kuo A."/>
            <person name="Drula E."/>
            <person name="Kohler A."/>
            <person name="Sanchez-Garcia M."/>
            <person name="Morin E."/>
            <person name="Andreopoulos B."/>
            <person name="Barry K.W."/>
            <person name="Bonito G."/>
            <person name="Buee M."/>
            <person name="Carver A."/>
            <person name="Chen C."/>
            <person name="Cichocki N."/>
            <person name="Clum A."/>
            <person name="Culley D."/>
            <person name="Crous P.W."/>
            <person name="Fauchery L."/>
            <person name="Girlanda M."/>
            <person name="Hayes R.D."/>
            <person name="Keri Z."/>
            <person name="LaButti K."/>
            <person name="Lipzen A."/>
            <person name="Lombard V."/>
            <person name="Magnuson J."/>
            <person name="Maillard F."/>
            <person name="Murat C."/>
            <person name="Nolan M."/>
            <person name="Ohm R.A."/>
            <person name="Pangilinan J."/>
            <person name="Pereira M.F."/>
            <person name="Perotto S."/>
            <person name="Peter M."/>
            <person name="Pfister S."/>
            <person name="Riley R."/>
            <person name="Sitrit Y."/>
            <person name="Stielow J.B."/>
            <person name="Szollosi G."/>
            <person name="Zifcakova L."/>
            <person name="Stursova M."/>
            <person name="Spatafora J.W."/>
            <person name="Tedersoo L."/>
            <person name="Vaario L.M."/>
            <person name="Yamada A."/>
            <person name="Yan M."/>
            <person name="Wang P."/>
            <person name="Xu J."/>
            <person name="Bruns T."/>
            <person name="Baldrian P."/>
            <person name="Vilgalys R."/>
            <person name="Dunand C."/>
            <person name="Henrissat B."/>
            <person name="Grigoriev I.V."/>
            <person name="Hibbett D."/>
            <person name="Nagy L.G."/>
            <person name="Martin F.M."/>
        </authorList>
    </citation>
    <scope>NUCLEOTIDE SEQUENCE</scope>
    <source>
        <strain evidence="1">P2</strain>
    </source>
</reference>
<organism evidence="1 2">
    <name type="scientific">Thelephora ganbajun</name>
    <name type="common">Ganba fungus</name>
    <dbReference type="NCBI Taxonomy" id="370292"/>
    <lineage>
        <taxon>Eukaryota</taxon>
        <taxon>Fungi</taxon>
        <taxon>Dikarya</taxon>
        <taxon>Basidiomycota</taxon>
        <taxon>Agaricomycotina</taxon>
        <taxon>Agaricomycetes</taxon>
        <taxon>Thelephorales</taxon>
        <taxon>Thelephoraceae</taxon>
        <taxon>Thelephora</taxon>
    </lineage>
</organism>
<sequence>MPSGTSVSNPSARQPVIFWSHDQGRREYNPERPGYSPPERVDLDKVLEVK</sequence>
<evidence type="ECO:0000313" key="1">
    <source>
        <dbReference type="EMBL" id="KAF9642519.1"/>
    </source>
</evidence>
<accession>A0ACB6YYJ8</accession>
<gene>
    <name evidence="1" type="ORF">BDM02DRAFT_3193091</name>
</gene>
<dbReference type="Proteomes" id="UP000886501">
    <property type="component" value="Unassembled WGS sequence"/>
</dbReference>
<keyword evidence="2" id="KW-1185">Reference proteome</keyword>
<protein>
    <submittedName>
        <fullName evidence="1">Uncharacterized protein</fullName>
    </submittedName>
</protein>